<organism evidence="9 10">
    <name type="scientific">Chlorella ohadii</name>
    <dbReference type="NCBI Taxonomy" id="2649997"/>
    <lineage>
        <taxon>Eukaryota</taxon>
        <taxon>Viridiplantae</taxon>
        <taxon>Chlorophyta</taxon>
        <taxon>core chlorophytes</taxon>
        <taxon>Trebouxiophyceae</taxon>
        <taxon>Chlorellales</taxon>
        <taxon>Chlorellaceae</taxon>
        <taxon>Chlorella clade</taxon>
        <taxon>Chlorella</taxon>
    </lineage>
</organism>
<feature type="signal peptide" evidence="7">
    <location>
        <begin position="1"/>
        <end position="24"/>
    </location>
</feature>
<sequence length="579" mass="60413">MQSTLNTVAVLLALALVLHGQARAEPPYAEGRLIVLLKPQTPAAAQLAGSSALPSGLSLERVLNGATAAAANTAAAAAGAAVASAAQAGTALLVTITDGASVADKLRQLRANKAVAAASPDYMLQSGSPALFRGLHRALAGSGGGAGEARRRGGRGGRNPRPFPNDPLFSQQWHWPAVNAPSAWRTSTGSQTVRMCIIDTGALMGCKSASGACNAPAPGTPAFFNFNDSYSHGTSTCGVMAAVGNNGVGLAGVNWKLSLYVCKHEGGGRIWFSAQLECYALCTQAGVRAISASWGAYQWSDIEYQAVKRLGQNGVMLIAGAGNDGLNNDALAPSMRFYPASHLLPNVIAVGGSDQTSDRCFFSNYGKSLVHLVAPSVGIWTTSQFAVDPTTGQITPNVLYSNVSGTSFSTPMTAGVAALLWAARPGLTYQQVRRALLSTVTKRAALKPYVRSGGILNIAAALAAVWDPQRLPWYPVVVPPYPTKPPATFAVEANTFYNISFGGSPSTHASATAMPDWQTCQTFCSDVDWCHWFIYYAQGVPGVFNPGTTCLLLQRTSSTVLLRKQPLTGCVSGSKTSGR</sequence>
<accession>A0AAD5H6R6</accession>
<feature type="active site" description="Charge relay system" evidence="5">
    <location>
        <position position="199"/>
    </location>
</feature>
<feature type="active site" description="Charge relay system" evidence="5">
    <location>
        <position position="232"/>
    </location>
</feature>
<dbReference type="PANTHER" id="PTHR43806:SF11">
    <property type="entry name" value="CEREVISIN-RELATED"/>
    <property type="match status" value="1"/>
</dbReference>
<dbReference type="EMBL" id="JADXDR010000002">
    <property type="protein sequence ID" value="KAI7846424.1"/>
    <property type="molecule type" value="Genomic_DNA"/>
</dbReference>
<dbReference type="InterPro" id="IPR023828">
    <property type="entry name" value="Peptidase_S8_Ser-AS"/>
</dbReference>
<evidence type="ECO:0000256" key="1">
    <source>
        <dbReference type="ARBA" id="ARBA00011073"/>
    </source>
</evidence>
<dbReference type="GO" id="GO:0006508">
    <property type="term" value="P:proteolysis"/>
    <property type="evidence" value="ECO:0007669"/>
    <property type="project" value="UniProtKB-KW"/>
</dbReference>
<keyword evidence="7" id="KW-0732">Signal</keyword>
<dbReference type="AlphaFoldDB" id="A0AAD5H6R6"/>
<name>A0AAD5H6R6_9CHLO</name>
<dbReference type="GO" id="GO:0004252">
    <property type="term" value="F:serine-type endopeptidase activity"/>
    <property type="evidence" value="ECO:0007669"/>
    <property type="project" value="UniProtKB-UniRule"/>
</dbReference>
<evidence type="ECO:0000313" key="9">
    <source>
        <dbReference type="EMBL" id="KAI7846424.1"/>
    </source>
</evidence>
<dbReference type="Gene3D" id="3.40.50.200">
    <property type="entry name" value="Peptidase S8/S53 domain"/>
    <property type="match status" value="1"/>
</dbReference>
<protein>
    <recommendedName>
        <fullName evidence="8">Peptidase S8/S53 domain-containing protein</fullName>
    </recommendedName>
</protein>
<evidence type="ECO:0000256" key="3">
    <source>
        <dbReference type="ARBA" id="ARBA00022801"/>
    </source>
</evidence>
<evidence type="ECO:0000259" key="8">
    <source>
        <dbReference type="Pfam" id="PF00082"/>
    </source>
</evidence>
<evidence type="ECO:0000256" key="2">
    <source>
        <dbReference type="ARBA" id="ARBA00022670"/>
    </source>
</evidence>
<dbReference type="PANTHER" id="PTHR43806">
    <property type="entry name" value="PEPTIDASE S8"/>
    <property type="match status" value="1"/>
</dbReference>
<dbReference type="PRINTS" id="PR00723">
    <property type="entry name" value="SUBTILISIN"/>
</dbReference>
<feature type="domain" description="Peptidase S8/S53" evidence="8">
    <location>
        <begin position="225"/>
        <end position="444"/>
    </location>
</feature>
<comment type="caution">
    <text evidence="9">The sequence shown here is derived from an EMBL/GenBank/DDBJ whole genome shotgun (WGS) entry which is preliminary data.</text>
</comment>
<feature type="region of interest" description="Disordered" evidence="6">
    <location>
        <begin position="141"/>
        <end position="168"/>
    </location>
</feature>
<gene>
    <name evidence="9" type="ORF">COHA_000037</name>
</gene>
<evidence type="ECO:0000256" key="5">
    <source>
        <dbReference type="PROSITE-ProRule" id="PRU01240"/>
    </source>
</evidence>
<evidence type="ECO:0000256" key="6">
    <source>
        <dbReference type="SAM" id="MobiDB-lite"/>
    </source>
</evidence>
<evidence type="ECO:0000313" key="10">
    <source>
        <dbReference type="Proteomes" id="UP001205105"/>
    </source>
</evidence>
<evidence type="ECO:0000256" key="7">
    <source>
        <dbReference type="SAM" id="SignalP"/>
    </source>
</evidence>
<dbReference type="InterPro" id="IPR000209">
    <property type="entry name" value="Peptidase_S8/S53_dom"/>
</dbReference>
<dbReference type="InterPro" id="IPR036852">
    <property type="entry name" value="Peptidase_S8/S53_dom_sf"/>
</dbReference>
<keyword evidence="3 5" id="KW-0378">Hydrolase</keyword>
<dbReference type="InterPro" id="IPR050131">
    <property type="entry name" value="Peptidase_S8_subtilisin-like"/>
</dbReference>
<keyword evidence="4 5" id="KW-0720">Serine protease</keyword>
<feature type="chain" id="PRO_5042147982" description="Peptidase S8/S53 domain-containing protein" evidence="7">
    <location>
        <begin position="25"/>
        <end position="579"/>
    </location>
</feature>
<dbReference type="PROSITE" id="PS00138">
    <property type="entry name" value="SUBTILASE_SER"/>
    <property type="match status" value="1"/>
</dbReference>
<feature type="active site" description="Charge relay system" evidence="5">
    <location>
        <position position="407"/>
    </location>
</feature>
<reference evidence="9" key="1">
    <citation type="submission" date="2020-11" db="EMBL/GenBank/DDBJ databases">
        <title>Chlorella ohadii genome sequencing and assembly.</title>
        <authorList>
            <person name="Murik O."/>
            <person name="Treves H."/>
            <person name="Kedem I."/>
            <person name="Shotland Y."/>
            <person name="Kaplan A."/>
        </authorList>
    </citation>
    <scope>NUCLEOTIDE SEQUENCE</scope>
    <source>
        <strain evidence="9">1</strain>
    </source>
</reference>
<dbReference type="PROSITE" id="PS51892">
    <property type="entry name" value="SUBTILASE"/>
    <property type="match status" value="1"/>
</dbReference>
<dbReference type="Proteomes" id="UP001205105">
    <property type="component" value="Unassembled WGS sequence"/>
</dbReference>
<proteinExistence type="inferred from homology"/>
<dbReference type="Pfam" id="PF00082">
    <property type="entry name" value="Peptidase_S8"/>
    <property type="match status" value="1"/>
</dbReference>
<dbReference type="SUPFAM" id="SSF52743">
    <property type="entry name" value="Subtilisin-like"/>
    <property type="match status" value="1"/>
</dbReference>
<dbReference type="InterPro" id="IPR015500">
    <property type="entry name" value="Peptidase_S8_subtilisin-rel"/>
</dbReference>
<keyword evidence="10" id="KW-1185">Reference proteome</keyword>
<keyword evidence="2 5" id="KW-0645">Protease</keyword>
<comment type="similarity">
    <text evidence="1 5">Belongs to the peptidase S8 family.</text>
</comment>
<evidence type="ECO:0000256" key="4">
    <source>
        <dbReference type="ARBA" id="ARBA00022825"/>
    </source>
</evidence>